<evidence type="ECO:0000313" key="2">
    <source>
        <dbReference type="Proteomes" id="UP000078046"/>
    </source>
</evidence>
<comment type="caution">
    <text evidence="1">The sequence shown here is derived from an EMBL/GenBank/DDBJ whole genome shotgun (WGS) entry which is preliminary data.</text>
</comment>
<organism evidence="1 2">
    <name type="scientific">Intoshia linei</name>
    <dbReference type="NCBI Taxonomy" id="1819745"/>
    <lineage>
        <taxon>Eukaryota</taxon>
        <taxon>Metazoa</taxon>
        <taxon>Spiralia</taxon>
        <taxon>Lophotrochozoa</taxon>
        <taxon>Mesozoa</taxon>
        <taxon>Orthonectida</taxon>
        <taxon>Rhopaluridae</taxon>
        <taxon>Intoshia</taxon>
    </lineage>
</organism>
<proteinExistence type="predicted"/>
<dbReference type="EMBL" id="LWCA01002022">
    <property type="protein sequence ID" value="OAF64215.1"/>
    <property type="molecule type" value="Genomic_DNA"/>
</dbReference>
<keyword evidence="2" id="KW-1185">Reference proteome</keyword>
<accession>A0A177AQF9</accession>
<dbReference type="Proteomes" id="UP000078046">
    <property type="component" value="Unassembled WGS sequence"/>
</dbReference>
<sequence>MGSPIYSRSKLYITFLLQMNKLSNNQTAQMAFMKTFEAFLLMTADYFSLPECSPSSYYKADNIQLDVIDVLNLLFRKSEVIDLQKYQLKLI</sequence>
<name>A0A177AQF9_9BILA</name>
<evidence type="ECO:0000313" key="1">
    <source>
        <dbReference type="EMBL" id="OAF64215.1"/>
    </source>
</evidence>
<gene>
    <name evidence="1" type="ORF">A3Q56_08086</name>
</gene>
<reference evidence="1 2" key="1">
    <citation type="submission" date="2016-04" db="EMBL/GenBank/DDBJ databases">
        <title>The genome of Intoshia linei affirms orthonectids as highly simplified spiralians.</title>
        <authorList>
            <person name="Mikhailov K.V."/>
            <person name="Slusarev G.S."/>
            <person name="Nikitin M.A."/>
            <person name="Logacheva M.D."/>
            <person name="Penin A."/>
            <person name="Aleoshin V."/>
            <person name="Panchin Y.V."/>
        </authorList>
    </citation>
    <scope>NUCLEOTIDE SEQUENCE [LARGE SCALE GENOMIC DNA]</scope>
    <source>
        <strain evidence="1">Intl2013</strain>
        <tissue evidence="1">Whole animal</tissue>
    </source>
</reference>
<protein>
    <submittedName>
        <fullName evidence="1">Uncharacterized protein</fullName>
    </submittedName>
</protein>
<dbReference type="AlphaFoldDB" id="A0A177AQF9"/>